<evidence type="ECO:0000313" key="1">
    <source>
        <dbReference type="EMBL" id="KFE55297.1"/>
    </source>
</evidence>
<keyword evidence="2" id="KW-1185">Reference proteome</keyword>
<accession>A0A085VIN4</accession>
<dbReference type="RefSeq" id="WP_032628438.1">
    <property type="nucleotide sequence ID" value="NZ_JPQU01000034.1"/>
</dbReference>
<reference evidence="1 2" key="1">
    <citation type="submission" date="2014-07" db="EMBL/GenBank/DDBJ databases">
        <title>Draft Genome Sequences of Environmental Pseudomonas syringae strains.</title>
        <authorList>
            <person name="Baltrus D.A."/>
            <person name="Berge O."/>
            <person name="Morris C."/>
        </authorList>
    </citation>
    <scope>NUCLEOTIDE SEQUENCE [LARGE SCALE GENOMIC DNA]</scope>
    <source>
        <strain evidence="1 2">GAW0119</strain>
    </source>
</reference>
<dbReference type="AlphaFoldDB" id="A0A085VIN4"/>
<organism evidence="1 2">
    <name type="scientific">Pseudomonas syringae</name>
    <dbReference type="NCBI Taxonomy" id="317"/>
    <lineage>
        <taxon>Bacteria</taxon>
        <taxon>Pseudomonadati</taxon>
        <taxon>Pseudomonadota</taxon>
        <taxon>Gammaproteobacteria</taxon>
        <taxon>Pseudomonadales</taxon>
        <taxon>Pseudomonadaceae</taxon>
        <taxon>Pseudomonas</taxon>
    </lineage>
</organism>
<dbReference type="InterPro" id="IPR021719">
    <property type="entry name" value="Prot_inh_I78"/>
</dbReference>
<evidence type="ECO:0008006" key="3">
    <source>
        <dbReference type="Google" id="ProtNLM"/>
    </source>
</evidence>
<gene>
    <name evidence="1" type="ORF">IV01_11750</name>
</gene>
<dbReference type="Proteomes" id="UP000028631">
    <property type="component" value="Unassembled WGS sequence"/>
</dbReference>
<proteinExistence type="predicted"/>
<sequence length="67" mass="7571">MTNEEIIQQLHYLIGSRYVSTVKAYIGELTARERVVSSKDFVTREFDIDRITVDIDGAGRIAAFSFG</sequence>
<evidence type="ECO:0000313" key="2">
    <source>
        <dbReference type="Proteomes" id="UP000028631"/>
    </source>
</evidence>
<dbReference type="OrthoDB" id="6966003at2"/>
<dbReference type="PATRIC" id="fig|317.175.peg.2444"/>
<name>A0A085VIN4_PSESX</name>
<dbReference type="Gene3D" id="3.30.10.10">
    <property type="entry name" value="Trypsin Inhibitor V, subunit A"/>
    <property type="match status" value="1"/>
</dbReference>
<dbReference type="Pfam" id="PF11720">
    <property type="entry name" value="Inhibitor_I78"/>
    <property type="match status" value="1"/>
</dbReference>
<dbReference type="EMBL" id="JPQU01000034">
    <property type="protein sequence ID" value="KFE55297.1"/>
    <property type="molecule type" value="Genomic_DNA"/>
</dbReference>
<protein>
    <recommendedName>
        <fullName evidence="3">Peptidase inhibitor I78 family protein</fullName>
    </recommendedName>
</protein>
<comment type="caution">
    <text evidence="1">The sequence shown here is derived from an EMBL/GenBank/DDBJ whole genome shotgun (WGS) entry which is preliminary data.</text>
</comment>